<protein>
    <submittedName>
        <fullName evidence="1">Uncharacterized protein</fullName>
    </submittedName>
</protein>
<evidence type="ECO:0000313" key="1">
    <source>
        <dbReference type="EMBL" id="OGC83388.1"/>
    </source>
</evidence>
<evidence type="ECO:0000313" key="2">
    <source>
        <dbReference type="Proteomes" id="UP000177564"/>
    </source>
</evidence>
<proteinExistence type="predicted"/>
<dbReference type="AlphaFoldDB" id="A0A1F4XP57"/>
<comment type="caution">
    <text evidence="1">The sequence shown here is derived from an EMBL/GenBank/DDBJ whole genome shotgun (WGS) entry which is preliminary data.</text>
</comment>
<gene>
    <name evidence="1" type="ORF">A3D68_01740</name>
</gene>
<name>A0A1F4XP57_9BACT</name>
<sequence>MLEVIRPTRRPRVPKVDAALVLGEMIALFEGEGKSWAAVRGLALDKAGHKADPICENAVTFSIEGAMHAAAARCGESLDDTALESVRQRIYMCLPERWQRTNYDFRDLAIQAWEAYLFRSHAQVIKLLREARKSAVALAERPKVF</sequence>
<dbReference type="Proteomes" id="UP000177564">
    <property type="component" value="Unassembled WGS sequence"/>
</dbReference>
<dbReference type="EMBL" id="MEWU01000021">
    <property type="protein sequence ID" value="OGC83388.1"/>
    <property type="molecule type" value="Genomic_DNA"/>
</dbReference>
<reference evidence="1 2" key="1">
    <citation type="journal article" date="2016" name="Nat. Commun.">
        <title>Thousands of microbial genomes shed light on interconnected biogeochemical processes in an aquifer system.</title>
        <authorList>
            <person name="Anantharaman K."/>
            <person name="Brown C.T."/>
            <person name="Hug L.A."/>
            <person name="Sharon I."/>
            <person name="Castelle C.J."/>
            <person name="Probst A.J."/>
            <person name="Thomas B.C."/>
            <person name="Singh A."/>
            <person name="Wilkins M.J."/>
            <person name="Karaoz U."/>
            <person name="Brodie E.L."/>
            <person name="Williams K.H."/>
            <person name="Hubbard S.S."/>
            <person name="Banfield J.F."/>
        </authorList>
    </citation>
    <scope>NUCLEOTIDE SEQUENCE [LARGE SCALE GENOMIC DNA]</scope>
</reference>
<organism evidence="1 2">
    <name type="scientific">Candidatus Adlerbacteria bacterium RIFCSPHIGHO2_02_FULL_52_17</name>
    <dbReference type="NCBI Taxonomy" id="1797240"/>
    <lineage>
        <taxon>Bacteria</taxon>
        <taxon>Candidatus Adleribacteriota</taxon>
    </lineage>
</organism>
<accession>A0A1F4XP57</accession>